<name>A0A2S5AEI6_9FLAO</name>
<dbReference type="RefSeq" id="WP_103805121.1">
    <property type="nucleotide sequence ID" value="NZ_PQVG01000002.1"/>
</dbReference>
<dbReference type="InterPro" id="IPR032593">
    <property type="entry name" value="DUF4907"/>
</dbReference>
<organism evidence="1 2">
    <name type="scientific">Flavobacterium alvei</name>
    <dbReference type="NCBI Taxonomy" id="2080416"/>
    <lineage>
        <taxon>Bacteria</taxon>
        <taxon>Pseudomonadati</taxon>
        <taxon>Bacteroidota</taxon>
        <taxon>Flavobacteriia</taxon>
        <taxon>Flavobacteriales</taxon>
        <taxon>Flavobacteriaceae</taxon>
        <taxon>Flavobacterium</taxon>
    </lineage>
</organism>
<evidence type="ECO:0000313" key="2">
    <source>
        <dbReference type="Proteomes" id="UP000237310"/>
    </source>
</evidence>
<gene>
    <name evidence="1" type="ORF">C3L50_04205</name>
</gene>
<evidence type="ECO:0000313" key="1">
    <source>
        <dbReference type="EMBL" id="POY40935.1"/>
    </source>
</evidence>
<reference evidence="1 2" key="1">
    <citation type="submission" date="2018-01" db="EMBL/GenBank/DDBJ databases">
        <authorList>
            <person name="Gaut B.S."/>
            <person name="Morton B.R."/>
            <person name="Clegg M.T."/>
            <person name="Duvall M.R."/>
        </authorList>
    </citation>
    <scope>NUCLEOTIDE SEQUENCE [LARGE SCALE GENOMIC DNA]</scope>
    <source>
        <strain evidence="1 2">HR-AY</strain>
    </source>
</reference>
<dbReference type="EMBL" id="PQVG01000002">
    <property type="protein sequence ID" value="POY40935.1"/>
    <property type="molecule type" value="Genomic_DNA"/>
</dbReference>
<dbReference type="PROSITE" id="PS51257">
    <property type="entry name" value="PROKAR_LIPOPROTEIN"/>
    <property type="match status" value="1"/>
</dbReference>
<protein>
    <submittedName>
        <fullName evidence="1">DUF4907 domain-containing protein</fullName>
    </submittedName>
</protein>
<keyword evidence="2" id="KW-1185">Reference proteome</keyword>
<accession>A0A2S5AEI6</accession>
<proteinExistence type="predicted"/>
<dbReference type="Pfam" id="PF16250">
    <property type="entry name" value="DUF4907"/>
    <property type="match status" value="1"/>
</dbReference>
<dbReference type="Proteomes" id="UP000237310">
    <property type="component" value="Unassembled WGS sequence"/>
</dbReference>
<comment type="caution">
    <text evidence="1">The sequence shown here is derived from an EMBL/GenBank/DDBJ whole genome shotgun (WGS) entry which is preliminary data.</text>
</comment>
<dbReference type="OrthoDB" id="674043at2"/>
<dbReference type="AlphaFoldDB" id="A0A2S5AEI6"/>
<sequence length="96" mass="11022">MKFIKIVVFFLLFISCENKEQYLVRSFKSNNGWGYTIAINDKIVIRQTVIPTVSKQMSFKSEADAMKVGNLVRDRIKQNLSPTIAKKDLILLKIAL</sequence>